<dbReference type="Pfam" id="PF04055">
    <property type="entry name" value="Radical_SAM"/>
    <property type="match status" value="1"/>
</dbReference>
<comment type="subcellular location">
    <subcellularLocation>
        <location evidence="2">Cytoplasm</location>
    </subcellularLocation>
</comment>
<protein>
    <recommendedName>
        <fullName evidence="2">Heme chaperone HemW</fullName>
    </recommendedName>
</protein>
<feature type="domain" description="Radical SAM core" evidence="3">
    <location>
        <begin position="1"/>
        <end position="270"/>
    </location>
</feature>
<dbReference type="InterPro" id="IPR004559">
    <property type="entry name" value="HemW-like"/>
</dbReference>
<dbReference type="PANTHER" id="PTHR13932:SF5">
    <property type="entry name" value="RADICAL S-ADENOSYL METHIONINE DOMAIN-CONTAINING PROTEIN 1, MITOCHONDRIAL"/>
    <property type="match status" value="1"/>
</dbReference>
<dbReference type="NCBIfam" id="TIGR00539">
    <property type="entry name" value="hemN_rel"/>
    <property type="match status" value="1"/>
</dbReference>
<comment type="function">
    <text evidence="2">Probably acts as a heme chaperone, transferring heme to an unknown acceptor. Binds one molecule of heme per monomer, possibly covalently. Binds 1 [4Fe-4S] cluster. The cluster is coordinated with 3 cysteines and an exchangeable S-adenosyl-L-methionine.</text>
</comment>
<dbReference type="GO" id="GO:0046872">
    <property type="term" value="F:metal ion binding"/>
    <property type="evidence" value="ECO:0007669"/>
    <property type="project" value="UniProtKB-UniRule"/>
</dbReference>
<keyword evidence="2" id="KW-0408">Iron</keyword>
<dbReference type="STRING" id="880071.Fleli_3001"/>
<reference evidence="5" key="1">
    <citation type="submission" date="2012-06" db="EMBL/GenBank/DDBJ databases">
        <title>The complete genome of Flexibacter litoralis DSM 6794.</title>
        <authorList>
            <person name="Lucas S."/>
            <person name="Copeland A."/>
            <person name="Lapidus A."/>
            <person name="Glavina del Rio T."/>
            <person name="Dalin E."/>
            <person name="Tice H."/>
            <person name="Bruce D."/>
            <person name="Goodwin L."/>
            <person name="Pitluck S."/>
            <person name="Peters L."/>
            <person name="Ovchinnikova G."/>
            <person name="Lu M."/>
            <person name="Kyrpides N."/>
            <person name="Mavromatis K."/>
            <person name="Ivanova N."/>
            <person name="Brettin T."/>
            <person name="Detter J.C."/>
            <person name="Han C."/>
            <person name="Larimer F."/>
            <person name="Land M."/>
            <person name="Hauser L."/>
            <person name="Markowitz V."/>
            <person name="Cheng J.-F."/>
            <person name="Hugenholtz P."/>
            <person name="Woyke T."/>
            <person name="Wu D."/>
            <person name="Spring S."/>
            <person name="Lang E."/>
            <person name="Kopitz M."/>
            <person name="Brambilla E."/>
            <person name="Klenk H.-P."/>
            <person name="Eisen J.A."/>
        </authorList>
    </citation>
    <scope>NUCLEOTIDE SEQUENCE [LARGE SCALE GENOMIC DNA]</scope>
    <source>
        <strain evidence="5">ATCC 23117 / DSM 6794 / NBRC 15988 / NCIMB 1366 / Sio-4</strain>
    </source>
</reference>
<gene>
    <name evidence="4" type="ordered locus">Fleli_3001</name>
</gene>
<keyword evidence="5" id="KW-1185">Reference proteome</keyword>
<sequence>MIYIHIPFCKQACHYCDFHFSTNLKQKQAFLFALNQEIELQRAFFESAVFPSQNSETSSLLASPRATNKKIKTIYFGGGTPSILEISELKSILEKIKSTFEIDENAEITLEANPDDLTSLDFLKQLREIGFNRLSIGIQSFEESFLKFMNRAHNANEAKNCVKLAQKAGFENISVDLIYGVKLPSVNDFENQSEELSQNLVSNPHYFWKKDLAFALSLNVPHISAYCLTIEPKTQFGNSLKRGKIKPIDEEFAAQQFEILTQTLKENGYIHYEISNFAKPNQFSKHNTAYWQDEPYLGLGASAHSYDGKNRFMNAANNRKYTESLSKDNLPQIIDELSENDRINEYFLTSLRTIWGTDLNHLITKYNYNLLENQSKTVSRLIDNKMILIENDKIILTETGKLFADGIASDLFV</sequence>
<keyword evidence="2" id="KW-0143">Chaperone</keyword>
<dbReference type="RefSeq" id="WP_014798777.1">
    <property type="nucleotide sequence ID" value="NC_018018.1"/>
</dbReference>
<dbReference type="OrthoDB" id="9808022at2"/>
<evidence type="ECO:0000313" key="5">
    <source>
        <dbReference type="Proteomes" id="UP000006054"/>
    </source>
</evidence>
<dbReference type="eggNOG" id="COG0635">
    <property type="taxonomic scope" value="Bacteria"/>
</dbReference>
<dbReference type="PROSITE" id="PS51918">
    <property type="entry name" value="RADICAL_SAM"/>
    <property type="match status" value="1"/>
</dbReference>
<dbReference type="GO" id="GO:0051539">
    <property type="term" value="F:4 iron, 4 sulfur cluster binding"/>
    <property type="evidence" value="ECO:0007669"/>
    <property type="project" value="UniProtKB-UniRule"/>
</dbReference>
<dbReference type="SUPFAM" id="SSF102114">
    <property type="entry name" value="Radical SAM enzymes"/>
    <property type="match status" value="1"/>
</dbReference>
<keyword evidence="2" id="KW-0479">Metal-binding</keyword>
<comment type="similarity">
    <text evidence="1">Belongs to the anaerobic coproporphyrinogen-III oxidase family. HemW subfamily.</text>
</comment>
<dbReference type="InterPro" id="IPR034505">
    <property type="entry name" value="Coproporphyrinogen-III_oxidase"/>
</dbReference>
<dbReference type="PATRIC" id="fig|880071.3.peg.2996"/>
<dbReference type="InterPro" id="IPR007197">
    <property type="entry name" value="rSAM"/>
</dbReference>
<dbReference type="PANTHER" id="PTHR13932">
    <property type="entry name" value="COPROPORPHYRINIGEN III OXIDASE"/>
    <property type="match status" value="1"/>
</dbReference>
<evidence type="ECO:0000313" key="4">
    <source>
        <dbReference type="EMBL" id="AFM05343.1"/>
    </source>
</evidence>
<dbReference type="GO" id="GO:0004109">
    <property type="term" value="F:coproporphyrinogen oxidase activity"/>
    <property type="evidence" value="ECO:0007669"/>
    <property type="project" value="InterPro"/>
</dbReference>
<dbReference type="Gene3D" id="3.80.30.20">
    <property type="entry name" value="tm_1862 like domain"/>
    <property type="match status" value="1"/>
</dbReference>
<dbReference type="GO" id="GO:0005737">
    <property type="term" value="C:cytoplasm"/>
    <property type="evidence" value="ECO:0007669"/>
    <property type="project" value="UniProtKB-SubCell"/>
</dbReference>
<evidence type="ECO:0000256" key="1">
    <source>
        <dbReference type="ARBA" id="ARBA00006100"/>
    </source>
</evidence>
<dbReference type="InterPro" id="IPR058240">
    <property type="entry name" value="rSAM_sf"/>
</dbReference>
<dbReference type="HOGENOM" id="CLU_027579_2_2_10"/>
<keyword evidence="2" id="KW-0004">4Fe-4S</keyword>
<dbReference type="InterPro" id="IPR006638">
    <property type="entry name" value="Elp3/MiaA/NifB-like_rSAM"/>
</dbReference>
<dbReference type="AlphaFoldDB" id="I4AN08"/>
<keyword evidence="2" id="KW-0349">Heme</keyword>
<keyword evidence="2" id="KW-0949">S-adenosyl-L-methionine</keyword>
<proteinExistence type="inferred from homology"/>
<dbReference type="EMBL" id="CP003345">
    <property type="protein sequence ID" value="AFM05343.1"/>
    <property type="molecule type" value="Genomic_DNA"/>
</dbReference>
<dbReference type="SMART" id="SM00729">
    <property type="entry name" value="Elp3"/>
    <property type="match status" value="1"/>
</dbReference>
<name>I4AN08_BERLS</name>
<keyword evidence="2" id="KW-0411">Iron-sulfur</keyword>
<dbReference type="SFLD" id="SFLDG01065">
    <property type="entry name" value="anaerobic_coproporphyrinogen-I"/>
    <property type="match status" value="1"/>
</dbReference>
<keyword evidence="2" id="KW-0963">Cytoplasm</keyword>
<dbReference type="Proteomes" id="UP000006054">
    <property type="component" value="Chromosome"/>
</dbReference>
<evidence type="ECO:0000259" key="3">
    <source>
        <dbReference type="PROSITE" id="PS51918"/>
    </source>
</evidence>
<evidence type="ECO:0000256" key="2">
    <source>
        <dbReference type="RuleBase" id="RU364116"/>
    </source>
</evidence>
<dbReference type="SFLD" id="SFLDS00029">
    <property type="entry name" value="Radical_SAM"/>
    <property type="match status" value="1"/>
</dbReference>
<accession>I4AN08</accession>
<dbReference type="InterPro" id="IPR023404">
    <property type="entry name" value="rSAM_horseshoe"/>
</dbReference>
<dbReference type="KEGG" id="fli:Fleli_3001"/>
<dbReference type="GO" id="GO:0006779">
    <property type="term" value="P:porphyrin-containing compound biosynthetic process"/>
    <property type="evidence" value="ECO:0007669"/>
    <property type="project" value="InterPro"/>
</dbReference>
<organism evidence="4 5">
    <name type="scientific">Bernardetia litoralis (strain ATCC 23117 / DSM 6794 / NBRC 15988 / NCIMB 1366 / Fx l1 / Sio-4)</name>
    <name type="common">Flexibacter litoralis</name>
    <dbReference type="NCBI Taxonomy" id="880071"/>
    <lineage>
        <taxon>Bacteria</taxon>
        <taxon>Pseudomonadati</taxon>
        <taxon>Bacteroidota</taxon>
        <taxon>Cytophagia</taxon>
        <taxon>Cytophagales</taxon>
        <taxon>Bernardetiaceae</taxon>
        <taxon>Bernardetia</taxon>
    </lineage>
</organism>